<gene>
    <name evidence="3" type="ORF">ACFFHW_01560</name>
</gene>
<comment type="caution">
    <text evidence="3">The sequence shown here is derived from an EMBL/GenBank/DDBJ whole genome shotgun (WGS) entry which is preliminary data.</text>
</comment>
<dbReference type="InterPro" id="IPR000994">
    <property type="entry name" value="Pept_M24"/>
</dbReference>
<organism evidence="3 4">
    <name type="scientific">Kushneria aurantia</name>
    <dbReference type="NCBI Taxonomy" id="504092"/>
    <lineage>
        <taxon>Bacteria</taxon>
        <taxon>Pseudomonadati</taxon>
        <taxon>Pseudomonadota</taxon>
        <taxon>Gammaproteobacteria</taxon>
        <taxon>Oceanospirillales</taxon>
        <taxon>Halomonadaceae</taxon>
        <taxon>Kushneria</taxon>
    </lineage>
</organism>
<dbReference type="PANTHER" id="PTHR46112:SF2">
    <property type="entry name" value="XAA-PRO AMINOPEPTIDASE P-RELATED"/>
    <property type="match status" value="1"/>
</dbReference>
<reference evidence="3 4" key="1">
    <citation type="submission" date="2024-09" db="EMBL/GenBank/DDBJ databases">
        <authorList>
            <person name="Sun Q."/>
            <person name="Mori K."/>
        </authorList>
    </citation>
    <scope>NUCLEOTIDE SEQUENCE [LARGE SCALE GENOMIC DNA]</scope>
    <source>
        <strain evidence="3 4">CCM 7415</strain>
    </source>
</reference>
<keyword evidence="4" id="KW-1185">Reference proteome</keyword>
<dbReference type="InterPro" id="IPR000587">
    <property type="entry name" value="Creatinase_N"/>
</dbReference>
<proteinExistence type="predicted"/>
<dbReference type="RefSeq" id="WP_026351824.1">
    <property type="nucleotide sequence ID" value="NZ_JBHLVX010000005.1"/>
</dbReference>
<dbReference type="Pfam" id="PF01321">
    <property type="entry name" value="Creatinase_N"/>
    <property type="match status" value="1"/>
</dbReference>
<dbReference type="Pfam" id="PF00557">
    <property type="entry name" value="Peptidase_M24"/>
    <property type="match status" value="1"/>
</dbReference>
<dbReference type="InterPro" id="IPR036005">
    <property type="entry name" value="Creatinase/aminopeptidase-like"/>
</dbReference>
<evidence type="ECO:0000313" key="4">
    <source>
        <dbReference type="Proteomes" id="UP001589814"/>
    </source>
</evidence>
<feature type="domain" description="Peptidase M24" evidence="1">
    <location>
        <begin position="160"/>
        <end position="374"/>
    </location>
</feature>
<evidence type="ECO:0000313" key="3">
    <source>
        <dbReference type="EMBL" id="MFC0266693.1"/>
    </source>
</evidence>
<dbReference type="InterPro" id="IPR050659">
    <property type="entry name" value="Peptidase_M24B"/>
</dbReference>
<dbReference type="CDD" id="cd01066">
    <property type="entry name" value="APP_MetAP"/>
    <property type="match status" value="1"/>
</dbReference>
<accession>A0ABV6FZ72</accession>
<name>A0ABV6FZ72_9GAMM</name>
<dbReference type="EMBL" id="JBHLVX010000005">
    <property type="protein sequence ID" value="MFC0266693.1"/>
    <property type="molecule type" value="Genomic_DNA"/>
</dbReference>
<dbReference type="PANTHER" id="PTHR46112">
    <property type="entry name" value="AMINOPEPTIDASE"/>
    <property type="match status" value="1"/>
</dbReference>
<feature type="domain" description="Creatinase N-terminal" evidence="2">
    <location>
        <begin position="14"/>
        <end position="153"/>
    </location>
</feature>
<sequence>MILEIPESEIKSRQQTFFETLQKKECDAAVLFSVTDIFYLTGFHFRPSERPIALIIDPKGIFSLLVPRMEREHAHRYAVIEETHEYPEYPGKTHPMKYMANILEDRNFKNLRVGVDAEGYASAKGYTGPHLTTICSFKETKSLKGVVEQQRYIKSHNEIELIRESARWGNLAHTLLVKYTVPGEREIEAESRSTNEATRAMFDTLGAGYRPYGSPAHAFYRGQIGEHSAFPHSQNQNAMFKTGYNVVSQAASDVWGYKSELERTMFIGEVSKTQENFFRHMHEAQEIAFRTIRPGLPACRIEEEVQKYFRENKLLDYAKHHSGHSMGLLNHEAPFFDLGDQTILEPGMVFSIEPGLYVEGIGAFRHSDTIVVTDKGMEMITYYPRDLESLII</sequence>
<dbReference type="Gene3D" id="3.90.230.10">
    <property type="entry name" value="Creatinase/methionine aminopeptidase superfamily"/>
    <property type="match status" value="1"/>
</dbReference>
<evidence type="ECO:0000259" key="2">
    <source>
        <dbReference type="Pfam" id="PF01321"/>
    </source>
</evidence>
<evidence type="ECO:0000259" key="1">
    <source>
        <dbReference type="Pfam" id="PF00557"/>
    </source>
</evidence>
<dbReference type="SUPFAM" id="SSF55920">
    <property type="entry name" value="Creatinase/aminopeptidase"/>
    <property type="match status" value="1"/>
</dbReference>
<dbReference type="Proteomes" id="UP001589814">
    <property type="component" value="Unassembled WGS sequence"/>
</dbReference>
<dbReference type="InterPro" id="IPR029149">
    <property type="entry name" value="Creatin/AminoP/Spt16_N"/>
</dbReference>
<dbReference type="Gene3D" id="3.40.350.10">
    <property type="entry name" value="Creatinase/prolidase N-terminal domain"/>
    <property type="match status" value="1"/>
</dbReference>
<protein>
    <submittedName>
        <fullName evidence="3">M24 family metallopeptidase</fullName>
    </submittedName>
</protein>
<dbReference type="SUPFAM" id="SSF53092">
    <property type="entry name" value="Creatinase/prolidase N-terminal domain"/>
    <property type="match status" value="1"/>
</dbReference>